<name>A0A8H3G0M3_9LECA</name>
<organism evidence="2 3">
    <name type="scientific">Alectoria fallacina</name>
    <dbReference type="NCBI Taxonomy" id="1903189"/>
    <lineage>
        <taxon>Eukaryota</taxon>
        <taxon>Fungi</taxon>
        <taxon>Dikarya</taxon>
        <taxon>Ascomycota</taxon>
        <taxon>Pezizomycotina</taxon>
        <taxon>Lecanoromycetes</taxon>
        <taxon>OSLEUM clade</taxon>
        <taxon>Lecanoromycetidae</taxon>
        <taxon>Lecanorales</taxon>
        <taxon>Lecanorineae</taxon>
        <taxon>Parmeliaceae</taxon>
        <taxon>Alectoria</taxon>
    </lineage>
</organism>
<dbReference type="AlphaFoldDB" id="A0A8H3G0M3"/>
<reference evidence="2" key="1">
    <citation type="submission" date="2021-03" db="EMBL/GenBank/DDBJ databases">
        <authorList>
            <person name="Tagirdzhanova G."/>
        </authorList>
    </citation>
    <scope>NUCLEOTIDE SEQUENCE</scope>
</reference>
<accession>A0A8H3G0M3</accession>
<sequence length="175" mass="19870">MSDQDPNHPRRPRFSFPPQPHQLVGPNHEFTPYYVPNAEAHRFSGRATPHLSNGLHHPPQNFPTPRNPFPGTDPIMDARREDGEKSGVLSYEQVVALKKVEDMTVDERHARDAKEFSASPPDALSQAQKQRWADLVTELLETKKKPEDEAKDPYKIRPRGELRKLKQLADLAGGQ</sequence>
<gene>
    <name evidence="2" type="ORF">ALECFALPRED_005285</name>
</gene>
<evidence type="ECO:0000313" key="2">
    <source>
        <dbReference type="EMBL" id="CAF9932417.1"/>
    </source>
</evidence>
<dbReference type="EMBL" id="CAJPDR010000329">
    <property type="protein sequence ID" value="CAF9932417.1"/>
    <property type="molecule type" value="Genomic_DNA"/>
</dbReference>
<comment type="caution">
    <text evidence="2">The sequence shown here is derived from an EMBL/GenBank/DDBJ whole genome shotgun (WGS) entry which is preliminary data.</text>
</comment>
<proteinExistence type="predicted"/>
<dbReference type="OrthoDB" id="5320469at2759"/>
<feature type="region of interest" description="Disordered" evidence="1">
    <location>
        <begin position="141"/>
        <end position="161"/>
    </location>
</feature>
<protein>
    <submittedName>
        <fullName evidence="2">Uncharacterized protein</fullName>
    </submittedName>
</protein>
<keyword evidence="3" id="KW-1185">Reference proteome</keyword>
<feature type="region of interest" description="Disordered" evidence="1">
    <location>
        <begin position="1"/>
        <end position="87"/>
    </location>
</feature>
<evidence type="ECO:0000313" key="3">
    <source>
        <dbReference type="Proteomes" id="UP000664203"/>
    </source>
</evidence>
<feature type="compositionally biased region" description="Basic and acidic residues" evidence="1">
    <location>
        <begin position="76"/>
        <end position="85"/>
    </location>
</feature>
<dbReference type="Proteomes" id="UP000664203">
    <property type="component" value="Unassembled WGS sequence"/>
</dbReference>
<evidence type="ECO:0000256" key="1">
    <source>
        <dbReference type="SAM" id="MobiDB-lite"/>
    </source>
</evidence>